<dbReference type="PANTHER" id="PTHR11223:SF3">
    <property type="entry name" value="EXPORTIN-5"/>
    <property type="match status" value="1"/>
</dbReference>
<dbReference type="InterPro" id="IPR045065">
    <property type="entry name" value="XPO1/5"/>
</dbReference>
<evidence type="ECO:0000256" key="1">
    <source>
        <dbReference type="SAM" id="MobiDB-lite"/>
    </source>
</evidence>
<dbReference type="Pfam" id="PF19273">
    <property type="entry name" value="Exportin-5"/>
    <property type="match status" value="1"/>
</dbReference>
<comment type="caution">
    <text evidence="4">The sequence shown here is derived from an EMBL/GenBank/DDBJ whole genome shotgun (WGS) entry which is preliminary data.</text>
</comment>
<evidence type="ECO:0008006" key="6">
    <source>
        <dbReference type="Google" id="ProtNLM"/>
    </source>
</evidence>
<organism evidence="4 5">
    <name type="scientific">Schistosoma mekongi</name>
    <name type="common">Parasitic worm</name>
    <dbReference type="NCBI Taxonomy" id="38744"/>
    <lineage>
        <taxon>Eukaryota</taxon>
        <taxon>Metazoa</taxon>
        <taxon>Spiralia</taxon>
        <taxon>Lophotrochozoa</taxon>
        <taxon>Platyhelminthes</taxon>
        <taxon>Trematoda</taxon>
        <taxon>Digenea</taxon>
        <taxon>Strigeidida</taxon>
        <taxon>Schistosomatoidea</taxon>
        <taxon>Schistosomatidae</taxon>
        <taxon>Schistosoma</taxon>
    </lineage>
</organism>
<dbReference type="GO" id="GO:0005634">
    <property type="term" value="C:nucleus"/>
    <property type="evidence" value="ECO:0007669"/>
    <property type="project" value="TreeGrafter"/>
</dbReference>
<dbReference type="GO" id="GO:0005049">
    <property type="term" value="F:nuclear export signal receptor activity"/>
    <property type="evidence" value="ECO:0007669"/>
    <property type="project" value="InterPro"/>
</dbReference>
<dbReference type="GO" id="GO:0006611">
    <property type="term" value="P:protein export from nucleus"/>
    <property type="evidence" value="ECO:0007669"/>
    <property type="project" value="InterPro"/>
</dbReference>
<dbReference type="GO" id="GO:0005737">
    <property type="term" value="C:cytoplasm"/>
    <property type="evidence" value="ECO:0007669"/>
    <property type="project" value="TreeGrafter"/>
</dbReference>
<evidence type="ECO:0000313" key="5">
    <source>
        <dbReference type="Proteomes" id="UP001292079"/>
    </source>
</evidence>
<dbReference type="GO" id="GO:0042565">
    <property type="term" value="C:RNA nuclear export complex"/>
    <property type="evidence" value="ECO:0007669"/>
    <property type="project" value="TreeGrafter"/>
</dbReference>
<evidence type="ECO:0000259" key="2">
    <source>
        <dbReference type="Pfam" id="PF08389"/>
    </source>
</evidence>
<dbReference type="Gene3D" id="1.25.10.10">
    <property type="entry name" value="Leucine-rich Repeat Variant"/>
    <property type="match status" value="1"/>
</dbReference>
<feature type="compositionally biased region" description="Acidic residues" evidence="1">
    <location>
        <begin position="1048"/>
        <end position="1059"/>
    </location>
</feature>
<feature type="region of interest" description="Disordered" evidence="1">
    <location>
        <begin position="1037"/>
        <end position="1066"/>
    </location>
</feature>
<dbReference type="GO" id="GO:0003723">
    <property type="term" value="F:RNA binding"/>
    <property type="evidence" value="ECO:0007669"/>
    <property type="project" value="TreeGrafter"/>
</dbReference>
<dbReference type="PANTHER" id="PTHR11223">
    <property type="entry name" value="EXPORTIN 1/5"/>
    <property type="match status" value="1"/>
</dbReference>
<dbReference type="GO" id="GO:0006405">
    <property type="term" value="P:RNA export from nucleus"/>
    <property type="evidence" value="ECO:0007669"/>
    <property type="project" value="TreeGrafter"/>
</dbReference>
<dbReference type="InterPro" id="IPR016024">
    <property type="entry name" value="ARM-type_fold"/>
</dbReference>
<dbReference type="Proteomes" id="UP001292079">
    <property type="component" value="Unassembled WGS sequence"/>
</dbReference>
<reference evidence="4" key="2">
    <citation type="journal article" date="2023" name="Infect Dis Poverty">
        <title>Chromosome-scale genome of the human blood fluke Schistosoma mekongi and its implications for public health.</title>
        <authorList>
            <person name="Zhou M."/>
            <person name="Xu L."/>
            <person name="Xu D."/>
            <person name="Chen W."/>
            <person name="Khan J."/>
            <person name="Hu Y."/>
            <person name="Huang H."/>
            <person name="Wei H."/>
            <person name="Zhang Y."/>
            <person name="Chusongsang P."/>
            <person name="Tanasarnprasert K."/>
            <person name="Hu X."/>
            <person name="Limpanont Y."/>
            <person name="Lv Z."/>
        </authorList>
    </citation>
    <scope>NUCLEOTIDE SEQUENCE</scope>
    <source>
        <strain evidence="4">LV_2022a</strain>
    </source>
</reference>
<dbReference type="InterPro" id="IPR045478">
    <property type="entry name" value="Exportin-5_C"/>
</dbReference>
<feature type="domain" description="Exportin-5 C-terminal" evidence="3">
    <location>
        <begin position="406"/>
        <end position="1143"/>
    </location>
</feature>
<protein>
    <recommendedName>
        <fullName evidence="6">Exportin-5</fullName>
    </recommendedName>
</protein>
<dbReference type="EMBL" id="JALJAT010000002">
    <property type="protein sequence ID" value="KAK4472501.1"/>
    <property type="molecule type" value="Genomic_DNA"/>
</dbReference>
<evidence type="ECO:0000259" key="3">
    <source>
        <dbReference type="Pfam" id="PF19273"/>
    </source>
</evidence>
<dbReference type="InterPro" id="IPR013598">
    <property type="entry name" value="Exportin-1/Importin-b-like"/>
</dbReference>
<reference evidence="4" key="1">
    <citation type="submission" date="2022-04" db="EMBL/GenBank/DDBJ databases">
        <authorList>
            <person name="Xu L."/>
            <person name="Lv Z."/>
        </authorList>
    </citation>
    <scope>NUCLEOTIDE SEQUENCE</scope>
    <source>
        <strain evidence="4">LV_2022a</strain>
    </source>
</reference>
<dbReference type="InterPro" id="IPR011989">
    <property type="entry name" value="ARM-like"/>
</dbReference>
<accession>A0AAE1ZEE9</accession>
<dbReference type="SUPFAM" id="SSF48371">
    <property type="entry name" value="ARM repeat"/>
    <property type="match status" value="1"/>
</dbReference>
<keyword evidence="5" id="KW-1185">Reference proteome</keyword>
<sequence length="1313" mass="148661">MQCLSLIKIQLHNLLTYHSQYRSSEYCKMDRSSLLMAVSSLLDPCIDNNRRNECFMVAESYKTEQFQFADVDFLCNPSQPPVVILFGLQCLDHYLKHQWGQVDLRTKSNLKQNIFKLSSEINNYPFSREEMRAFSLMLSQIIVFLIKCEWPQQWPTMLPEFLSLGKIGIPQTKLVLNSLLRLHEDVVQFQSAPPPRRRDILTSLNDNLTDIFGFALDSIVDRLLFTSSDSLMDCDSLDVCRESLCTLGGFLESCRLSVLTSWIPSEIAVRFLNLSRTLPFLSLITNLVGVEGVQSDALSLIDILLCRRIQPGSEIPDSYGPTIADSFLKEPVGSSSPCNNLIKVLCSTLSENPEYSDERHNFLRLFGQVIVHIGCHMIVHWKEYSYECTLCNCLNNGVCECPNLPSHLFQAILRLTAYPIHVISACTSRFWITVLRSDEESLLNLSEMFADNLFDIWRNNSLKVGQPSGTGIQSEWNRRIFETDEYTSFFARYRNDLVKCLSAGASCWPQRFLPLCISWIEVLTQTSPSVQDYDQTTKFLLATSPLILEWEALDSLLEPCLSAVEQSSKTHHIDMDISSKVKNLIRRILQSLHIMDPLITSKHLACLSMLLQHIDSNNDSELLVPFLNKIFHSLNSCPIVDESFTGTFDFVNRPRQVKTMHLASATSFLRFTRAHPVRMMPYFDKILSEVNKLWAEKICGSMEKGILLEALVILGFRVPQPVDLQFNFLKSLLANVYGPWCCQDPNNISTPFSELLRACESGAPGLVAVLGLDQTSDQLSNFESPYVQTRINLNHNVRSLLAVCRRLAEPCNNQQLENISLPILEPVLSPVLRVLRAFNELWLPETLKLVHPTLLPVLQHTDETKLCLLNFQLQNILKSIDDRNPSLHRLRTFLTECHENLMSIVGFLFISLRPKLYLLPTEQLKIALHDGCCAAFEHLPDLKLNNLLRSVVRPFIRQCPRQYLETAIVPLVPSIVEATIERTGARWNDLIMSDGRGCDTEEEIAAELVLDRSARLLSRTCLDILRLIYTFNGYDTSVQSSSSKEDGGEFDDDNDDVDMSETFGANGQSDMGNSVGHLAKLLVNMHSMPSEPQYNPQCVSANPLLLCSLAKILSWPDTSICSKAAQWISTLVEMLTNPVAQNNCSPKIATTPLPATMGEFILFGILCGLHVNGRNAENALNCLLYAGVKTYLAVDIAVARQNLRYLITRVLMNTFNGDKTKEGQIQQQLQTFEEKMFANQDKAATMRAKRDAFKKIVDPIIGVPLSQRFRDEVQIHSLPPLHRPKWLRTRDHRNTTHIENDFGLTDLFANGAN</sequence>
<proteinExistence type="predicted"/>
<evidence type="ECO:0000313" key="4">
    <source>
        <dbReference type="EMBL" id="KAK4472501.1"/>
    </source>
</evidence>
<name>A0AAE1ZEE9_SCHME</name>
<gene>
    <name evidence="4" type="ORF">MN116_003748</name>
</gene>
<dbReference type="Pfam" id="PF08389">
    <property type="entry name" value="Xpo1"/>
    <property type="match status" value="1"/>
</dbReference>
<feature type="domain" description="Exportin-1/Importin-beta-like" evidence="2">
    <location>
        <begin position="138"/>
        <end position="261"/>
    </location>
</feature>